<feature type="compositionally biased region" description="Basic and acidic residues" evidence="5">
    <location>
        <begin position="546"/>
        <end position="557"/>
    </location>
</feature>
<dbReference type="InterPro" id="IPR003035">
    <property type="entry name" value="RWP-RK_dom"/>
</dbReference>
<dbReference type="OrthoDB" id="1693830at2759"/>
<dbReference type="Pfam" id="PF00564">
    <property type="entry name" value="PB1"/>
    <property type="match status" value="1"/>
</dbReference>
<evidence type="ECO:0000259" key="7">
    <source>
        <dbReference type="PROSITE" id="PS51745"/>
    </source>
</evidence>
<organism evidence="8 9">
    <name type="scientific">Nyssa sinensis</name>
    <dbReference type="NCBI Taxonomy" id="561372"/>
    <lineage>
        <taxon>Eukaryota</taxon>
        <taxon>Viridiplantae</taxon>
        <taxon>Streptophyta</taxon>
        <taxon>Embryophyta</taxon>
        <taxon>Tracheophyta</taxon>
        <taxon>Spermatophyta</taxon>
        <taxon>Magnoliopsida</taxon>
        <taxon>eudicotyledons</taxon>
        <taxon>Gunneridae</taxon>
        <taxon>Pentapetalae</taxon>
        <taxon>asterids</taxon>
        <taxon>Cornales</taxon>
        <taxon>Nyssaceae</taxon>
        <taxon>Nyssa</taxon>
    </lineage>
</organism>
<evidence type="ECO:0000256" key="4">
    <source>
        <dbReference type="ARBA" id="ARBA00023242"/>
    </source>
</evidence>
<feature type="domain" description="PB1" evidence="7">
    <location>
        <begin position="820"/>
        <end position="904"/>
    </location>
</feature>
<name>A0A5J5A5F0_9ASTE</name>
<dbReference type="InterPro" id="IPR045012">
    <property type="entry name" value="NLP"/>
</dbReference>
<keyword evidence="9" id="KW-1185">Reference proteome</keyword>
<dbReference type="SUPFAM" id="SSF54277">
    <property type="entry name" value="CAD &amp; PB1 domains"/>
    <property type="match status" value="1"/>
</dbReference>
<keyword evidence="4" id="KW-0539">Nucleus</keyword>
<dbReference type="EMBL" id="CM018046">
    <property type="protein sequence ID" value="KAA8526123.1"/>
    <property type="molecule type" value="Genomic_DNA"/>
</dbReference>
<gene>
    <name evidence="8" type="ORF">F0562_007777</name>
</gene>
<dbReference type="GO" id="GO:0003677">
    <property type="term" value="F:DNA binding"/>
    <property type="evidence" value="ECO:0007669"/>
    <property type="project" value="UniProtKB-KW"/>
</dbReference>
<dbReference type="InterPro" id="IPR053793">
    <property type="entry name" value="PB1-like"/>
</dbReference>
<sequence length="906" mass="100875">MDRDSVSLVDDDGGEVFGSDSIIEYMATKLSSLAPRSVSSGEGKYLKPLWVFWRREDDEAHRSLNLSLSPTLVPGTDHANSVIKEKIKSALQLLTFRERRVLVQFWAPTKIGDHCVLTTSDQPFGLGLIDKGLCSYRMNSMGYKFFIDGENEEDLGPPGRVFLKQWPEWTPNVQDCSRNKYPQLNHAVRCNIRGSLALPVLEPSDGHCVGVLELTLTSEYLDYAYEVREVCRALKDVNLKSSTIFDHPNMQICNDGRQRALDEIFHVLEVVCEAHKLPLAQTWVLSGHCSVVAYGGDLRKSCGSFDVSCMGQLCMSTTGAPFYVGDACMWRFWKASTEHHLQKGQGVVGRALSSNSLCFCRDVAQFSQTEYPLVHFARMYGLTSCFAICLTSTYTGDENYIIEFFLPPSIIDIEEQKNLLDSLVLIMNRHFRSFELASGEKLGEVLSAEVIKSSTDEIDSIQISHITKSSSYPNSLRNRDMVQLDLSDQELMVVFDAENNERNVASAEQRDHAITDSEKWSNIASAEPRDSAITDLERSSNISSAEQRDSFITESEKSSNFASAEQRDSVITDLEKRSNVIAVEPSDCVITDSERERDNAIIAYSDKKDTKKKVGRKSKRTEISINFKDLQQLFGRGLDEAAKSLGVSRSTLKRICRDHGISSWPRHKKKKDNGSLPKQMHMNESVGGAEKAFCQTSAVTSILSAATSTLTDIVSSTPLPASLNQSTQQNEKLPFRRAPAAVFPPDSLVSAPPKTPPGGRLIEIAGNSDNLQHLCLSASEGQIPETSWTDPLCSDLPPKQAVANAADRMPHVKATQEVRNMTIKVCYSGHFLKFQFSVSFGMVELQEEVAKRLKLTIGTFNIKYEDEDKDWILIGCNEDLQNCMDISRSMGSSSTTIRLLVEPITN</sequence>
<dbReference type="PROSITE" id="PS51519">
    <property type="entry name" value="RWP_RK"/>
    <property type="match status" value="1"/>
</dbReference>
<dbReference type="Gene3D" id="3.10.20.90">
    <property type="entry name" value="Phosphatidylinositol 3-kinase Catalytic Subunit, Chain A, domain 1"/>
    <property type="match status" value="1"/>
</dbReference>
<dbReference type="Pfam" id="PF02042">
    <property type="entry name" value="RWP-RK"/>
    <property type="match status" value="1"/>
</dbReference>
<evidence type="ECO:0000256" key="2">
    <source>
        <dbReference type="ARBA" id="ARBA00023125"/>
    </source>
</evidence>
<dbReference type="Proteomes" id="UP000325577">
    <property type="component" value="Linkage Group LG3"/>
</dbReference>
<dbReference type="Pfam" id="PF22922">
    <property type="entry name" value="GAF_NLP"/>
    <property type="match status" value="2"/>
</dbReference>
<dbReference type="PROSITE" id="PS51745">
    <property type="entry name" value="PB1"/>
    <property type="match status" value="1"/>
</dbReference>
<feature type="compositionally biased region" description="Basic and acidic residues" evidence="5">
    <location>
        <begin position="527"/>
        <end position="538"/>
    </location>
</feature>
<dbReference type="PANTHER" id="PTHR32002">
    <property type="entry name" value="PROTEIN NLP8"/>
    <property type="match status" value="1"/>
</dbReference>
<keyword evidence="3" id="KW-0804">Transcription</keyword>
<evidence type="ECO:0000313" key="8">
    <source>
        <dbReference type="EMBL" id="KAA8526123.1"/>
    </source>
</evidence>
<feature type="region of interest" description="Disordered" evidence="5">
    <location>
        <begin position="503"/>
        <end position="566"/>
    </location>
</feature>
<dbReference type="InterPro" id="IPR000270">
    <property type="entry name" value="PB1_dom"/>
</dbReference>
<dbReference type="GO" id="GO:0003700">
    <property type="term" value="F:DNA-binding transcription factor activity"/>
    <property type="evidence" value="ECO:0007669"/>
    <property type="project" value="InterPro"/>
</dbReference>
<feature type="domain" description="RWP-RK" evidence="6">
    <location>
        <begin position="607"/>
        <end position="692"/>
    </location>
</feature>
<dbReference type="SMART" id="SM00666">
    <property type="entry name" value="PB1"/>
    <property type="match status" value="1"/>
</dbReference>
<accession>A0A5J5A5F0</accession>
<protein>
    <recommendedName>
        <fullName evidence="10">RWP-RK domain-containing protein</fullName>
    </recommendedName>
</protein>
<evidence type="ECO:0000256" key="3">
    <source>
        <dbReference type="ARBA" id="ARBA00023163"/>
    </source>
</evidence>
<dbReference type="InterPro" id="IPR055081">
    <property type="entry name" value="NLP1-9_GAF"/>
</dbReference>
<evidence type="ECO:0000313" key="9">
    <source>
        <dbReference type="Proteomes" id="UP000325577"/>
    </source>
</evidence>
<evidence type="ECO:0008006" key="10">
    <source>
        <dbReference type="Google" id="ProtNLM"/>
    </source>
</evidence>
<evidence type="ECO:0000256" key="5">
    <source>
        <dbReference type="SAM" id="MobiDB-lite"/>
    </source>
</evidence>
<keyword evidence="2" id="KW-0238">DNA-binding</keyword>
<keyword evidence="1" id="KW-0805">Transcription regulation</keyword>
<proteinExistence type="predicted"/>
<evidence type="ECO:0000256" key="1">
    <source>
        <dbReference type="ARBA" id="ARBA00023015"/>
    </source>
</evidence>
<feature type="compositionally biased region" description="Basic and acidic residues" evidence="5">
    <location>
        <begin position="508"/>
        <end position="519"/>
    </location>
</feature>
<dbReference type="PANTHER" id="PTHR32002:SF35">
    <property type="entry name" value="PROTEIN NLP6"/>
    <property type="match status" value="1"/>
</dbReference>
<reference evidence="8 9" key="1">
    <citation type="submission" date="2019-09" db="EMBL/GenBank/DDBJ databases">
        <title>A chromosome-level genome assembly of the Chinese tupelo Nyssa sinensis.</title>
        <authorList>
            <person name="Yang X."/>
            <person name="Kang M."/>
            <person name="Yang Y."/>
            <person name="Xiong H."/>
            <person name="Wang M."/>
            <person name="Zhang Z."/>
            <person name="Wang Z."/>
            <person name="Wu H."/>
            <person name="Ma T."/>
            <person name="Liu J."/>
            <person name="Xi Z."/>
        </authorList>
    </citation>
    <scope>NUCLEOTIDE SEQUENCE [LARGE SCALE GENOMIC DNA]</scope>
    <source>
        <strain evidence="8">J267</strain>
        <tissue evidence="8">Leaf</tissue>
    </source>
</reference>
<evidence type="ECO:0000259" key="6">
    <source>
        <dbReference type="PROSITE" id="PS51519"/>
    </source>
</evidence>
<dbReference type="AlphaFoldDB" id="A0A5J5A5F0"/>